<accession>A0A5C3P8C6</accession>
<protein>
    <recommendedName>
        <fullName evidence="5">HECT domain-containing protein</fullName>
    </recommendedName>
</protein>
<dbReference type="AlphaFoldDB" id="A0A5C3P8C6"/>
<sequence>MGAAGVLAAVAVVSTAPSRLCPGGGRQRVHVAFCCARMHLQEPLMYLAPAQFATTHPTHLAPFHATAGPRSSTVPPINAFPPPVEAFSGRRAIDPGPPNNQRMASYQRAAAANASLSGGRPTNAPRSRSAVLPSPGQTTPSVGVPPVLQLHPHNTLPPSLVTGHSGSSSGPSTLSAAAPPDPDMATFSVAMWPFVHPSLCTQAGYPRTTFKFTDMAFSKAVEELEHWGLLFTVTVPKSGSVFRLFGEQVVAQLAANDISFRGYDPVRRWRSPHDLPFVLMSSSGRSLRVHTPNDGFNELGFTVHGLLATKPSLTAISCPIGDEFMKHPFLRLCPRFGDLEARLDNAAARSSGASGLAWMLWRDHQQADPFRYLDAAAEGEDEDAVHLQAGLPVHPQPSGRVSPLFLPEAQLPPSFGPPSNSASNSTTPSLTLAMSVISPTPHEALEPRAARMTTGGRPPAASDVRCGVTRSRSEITSPETLATIPPSNRRRVSSPVPSPVPSERFEWSPPPFLDAVPGGLGAVHPPIRQDPLQELSKAQLRAWADRVVASVPRRAHATSGLRPKIRARNPQEAASMLIFLVQWLFVNSPSGPITTQKRNAFQEVFSQEFSHEGAVCELVPLSEIVRHARHLDIQVDHAIGDSPIRAVLRTVIRLIVSQQQCWQSRDRYQTVRWMHKREARVDRDSALSTAGFFSLVHLLVFLSGGDPISPHLLNNALVGRSLACRLDEPFLTALDARFMASVRAWSSFDITQPLPQDECHPLHGLLVAADIDPAHFGSAPLSPAEVESIELGLVSHMVLGARLVSDELDMLAFTDGVFAAHPDRASLVATFNGSVRDYIAAMCNQRLEKIETLLTHMEFASGVDRSKVDLTAVSSDEESTEEGSNSSGHSVTMSIADWDSTFEAEFELAFTHYIQQPGHPDDNGVRGLVGSRYESEADDRLLRARLFLAFMTGSDLVPIEDTWNIKVTTSYSLHTLQVDRREDRQISFVHTGQRVPDPPVEDGSEGPIPAPIDVRACFYEAEVTMDDGLRNLLREGHRASWST</sequence>
<reference evidence="3 4" key="1">
    <citation type="journal article" date="2019" name="Nat. Ecol. Evol.">
        <title>Megaphylogeny resolves global patterns of mushroom evolution.</title>
        <authorList>
            <person name="Varga T."/>
            <person name="Krizsan K."/>
            <person name="Foldi C."/>
            <person name="Dima B."/>
            <person name="Sanchez-Garcia M."/>
            <person name="Sanchez-Ramirez S."/>
            <person name="Szollosi G.J."/>
            <person name="Szarkandi J.G."/>
            <person name="Papp V."/>
            <person name="Albert L."/>
            <person name="Andreopoulos W."/>
            <person name="Angelini C."/>
            <person name="Antonin V."/>
            <person name="Barry K.W."/>
            <person name="Bougher N.L."/>
            <person name="Buchanan P."/>
            <person name="Buyck B."/>
            <person name="Bense V."/>
            <person name="Catcheside P."/>
            <person name="Chovatia M."/>
            <person name="Cooper J."/>
            <person name="Damon W."/>
            <person name="Desjardin D."/>
            <person name="Finy P."/>
            <person name="Geml J."/>
            <person name="Haridas S."/>
            <person name="Hughes K."/>
            <person name="Justo A."/>
            <person name="Karasinski D."/>
            <person name="Kautmanova I."/>
            <person name="Kiss B."/>
            <person name="Kocsube S."/>
            <person name="Kotiranta H."/>
            <person name="LaButti K.M."/>
            <person name="Lechner B.E."/>
            <person name="Liimatainen K."/>
            <person name="Lipzen A."/>
            <person name="Lukacs Z."/>
            <person name="Mihaltcheva S."/>
            <person name="Morgado L.N."/>
            <person name="Niskanen T."/>
            <person name="Noordeloos M.E."/>
            <person name="Ohm R.A."/>
            <person name="Ortiz-Santana B."/>
            <person name="Ovrebo C."/>
            <person name="Racz N."/>
            <person name="Riley R."/>
            <person name="Savchenko A."/>
            <person name="Shiryaev A."/>
            <person name="Soop K."/>
            <person name="Spirin V."/>
            <person name="Szebenyi C."/>
            <person name="Tomsovsky M."/>
            <person name="Tulloss R.E."/>
            <person name="Uehling J."/>
            <person name="Grigoriev I.V."/>
            <person name="Vagvolgyi C."/>
            <person name="Papp T."/>
            <person name="Martin F.M."/>
            <person name="Miettinen O."/>
            <person name="Hibbett D.S."/>
            <person name="Nagy L.G."/>
        </authorList>
    </citation>
    <scope>NUCLEOTIDE SEQUENCE [LARGE SCALE GENOMIC DNA]</scope>
    <source>
        <strain evidence="3 4">HHB13444</strain>
    </source>
</reference>
<evidence type="ECO:0000313" key="3">
    <source>
        <dbReference type="EMBL" id="TFK84480.1"/>
    </source>
</evidence>
<dbReference type="EMBL" id="ML211314">
    <property type="protein sequence ID" value="TFK84480.1"/>
    <property type="molecule type" value="Genomic_DNA"/>
</dbReference>
<gene>
    <name evidence="3" type="ORF">K466DRAFT_567206</name>
</gene>
<feature type="region of interest" description="Disordered" evidence="1">
    <location>
        <begin position="872"/>
        <end position="891"/>
    </location>
</feature>
<keyword evidence="2" id="KW-0732">Signal</keyword>
<evidence type="ECO:0008006" key="5">
    <source>
        <dbReference type="Google" id="ProtNLM"/>
    </source>
</evidence>
<evidence type="ECO:0000256" key="2">
    <source>
        <dbReference type="SAM" id="SignalP"/>
    </source>
</evidence>
<dbReference type="InParanoid" id="A0A5C3P8C6"/>
<dbReference type="Proteomes" id="UP000308197">
    <property type="component" value="Unassembled WGS sequence"/>
</dbReference>
<name>A0A5C3P8C6_9APHY</name>
<feature type="region of interest" description="Disordered" evidence="1">
    <location>
        <begin position="88"/>
        <end position="178"/>
    </location>
</feature>
<proteinExistence type="predicted"/>
<feature type="compositionally biased region" description="Low complexity" evidence="1">
    <location>
        <begin position="163"/>
        <end position="178"/>
    </location>
</feature>
<feature type="region of interest" description="Disordered" evidence="1">
    <location>
        <begin position="450"/>
        <end position="505"/>
    </location>
</feature>
<evidence type="ECO:0000256" key="1">
    <source>
        <dbReference type="SAM" id="MobiDB-lite"/>
    </source>
</evidence>
<keyword evidence="4" id="KW-1185">Reference proteome</keyword>
<feature type="signal peptide" evidence="2">
    <location>
        <begin position="1"/>
        <end position="15"/>
    </location>
</feature>
<feature type="chain" id="PRO_5022988015" description="HECT domain-containing protein" evidence="2">
    <location>
        <begin position="16"/>
        <end position="1043"/>
    </location>
</feature>
<organism evidence="3 4">
    <name type="scientific">Polyporus arcularius HHB13444</name>
    <dbReference type="NCBI Taxonomy" id="1314778"/>
    <lineage>
        <taxon>Eukaryota</taxon>
        <taxon>Fungi</taxon>
        <taxon>Dikarya</taxon>
        <taxon>Basidiomycota</taxon>
        <taxon>Agaricomycotina</taxon>
        <taxon>Agaricomycetes</taxon>
        <taxon>Polyporales</taxon>
        <taxon>Polyporaceae</taxon>
        <taxon>Polyporus</taxon>
    </lineage>
</organism>
<evidence type="ECO:0000313" key="4">
    <source>
        <dbReference type="Proteomes" id="UP000308197"/>
    </source>
</evidence>